<proteinExistence type="inferred from homology"/>
<dbReference type="OrthoDB" id="425950at2759"/>
<dbReference type="PROSITE" id="PS51184">
    <property type="entry name" value="JMJC"/>
    <property type="match status" value="1"/>
</dbReference>
<keyword evidence="5" id="KW-1185">Reference proteome</keyword>
<dbReference type="GO" id="GO:0032259">
    <property type="term" value="P:methylation"/>
    <property type="evidence" value="ECO:0007669"/>
    <property type="project" value="UniProtKB-KW"/>
</dbReference>
<sequence>MFTQLIRPLTVDAFFRDVWERAPRAFQGALESCLAPLSWEVLDEVLLRALAPGCPEETELVIYKGLKPSEEYSSPAAAYLDGASIIVNHVDKVWRPVFELCRALREFPSLYANCYVTPQESQAAPPHADDRDVLVFQLEGTKHWKIYGEAPIYMPYPSEQVGKNGLEVPPELLDSTPAFEQTLKVGDVLYVPRGYVHEATTQNEASLHLTVAVPTYDWTVSRVLCDALQTLLDGPGGREENPWRRAVPFRAGRWTEMPGVFDKACLREIVEHIDLNHAQAVFRAKNAHHNERQEEALSSAESCPTARPAVSSSTELRWHSGGGSVDGFQDVDFVSPDGAQCNLDQVLELLPKNCPLRPSAIASHAFPKKRRRAEDPKDRKCHGHPRVALGCPFSKICFAAVCVESGLAALVDSGTAGRQDGVPNHSRLPRRYKTNRFKRFKGGPHTELLAPDLRGVVLIEAAGEYATQAEFEAAELQLLRAVEYRMHRPTPLHHRDWFVEYVHHFEGFGDQKEKVRLASTFICELALLSEAAGRWAPSLHAAASVMIAGTMFGRPGHALQSFAAPSERRLHQLRVILRSICSLFTEPGIEQRAIYRKYAGDDWSSIAVEVQQMMTTV</sequence>
<comment type="caution">
    <text evidence="4">The sequence shown here is derived from an EMBL/GenBank/DDBJ whole genome shotgun (WGS) entry which is preliminary data.</text>
</comment>
<gene>
    <name evidence="4" type="ORF">AK812_SmicGene14054</name>
</gene>
<dbReference type="PANTHER" id="PTHR13096">
    <property type="entry name" value="MINA53 MYC INDUCED NUCLEAR ANTIGEN"/>
    <property type="match status" value="1"/>
</dbReference>
<organism evidence="4 5">
    <name type="scientific">Symbiodinium microadriaticum</name>
    <name type="common">Dinoflagellate</name>
    <name type="synonym">Zooxanthella microadriatica</name>
    <dbReference type="NCBI Taxonomy" id="2951"/>
    <lineage>
        <taxon>Eukaryota</taxon>
        <taxon>Sar</taxon>
        <taxon>Alveolata</taxon>
        <taxon>Dinophyceae</taxon>
        <taxon>Suessiales</taxon>
        <taxon>Symbiodiniaceae</taxon>
        <taxon>Symbiodinium</taxon>
    </lineage>
</organism>
<dbReference type="SUPFAM" id="SSF51197">
    <property type="entry name" value="Clavaminate synthase-like"/>
    <property type="match status" value="1"/>
</dbReference>
<dbReference type="Gene3D" id="1.10.472.10">
    <property type="entry name" value="Cyclin-like"/>
    <property type="match status" value="1"/>
</dbReference>
<dbReference type="InterPro" id="IPR036915">
    <property type="entry name" value="Cyclin-like_sf"/>
</dbReference>
<keyword evidence="3" id="KW-0539">Nucleus</keyword>
<accession>A0A1Q9E6H2</accession>
<keyword evidence="4" id="KW-0808">Transferase</keyword>
<evidence type="ECO:0000313" key="4">
    <source>
        <dbReference type="EMBL" id="OLQ03013.1"/>
    </source>
</evidence>
<comment type="subcellular location">
    <subcellularLocation>
        <location evidence="3">Nucleus</location>
    </subcellularLocation>
</comment>
<dbReference type="InterPro" id="IPR003347">
    <property type="entry name" value="JmjC_dom"/>
</dbReference>
<evidence type="ECO:0000256" key="1">
    <source>
        <dbReference type="ARBA" id="ARBA00022723"/>
    </source>
</evidence>
<dbReference type="EMBL" id="LSRX01000248">
    <property type="protein sequence ID" value="OLQ03013.1"/>
    <property type="molecule type" value="Genomic_DNA"/>
</dbReference>
<dbReference type="CDD" id="cd20537">
    <property type="entry name" value="CYCLIN_CCNO-like_rpt2"/>
    <property type="match status" value="1"/>
</dbReference>
<dbReference type="InterPro" id="IPR004367">
    <property type="entry name" value="Cyclin_C-dom"/>
</dbReference>
<keyword evidence="3" id="KW-0804">Transcription</keyword>
<dbReference type="Gene3D" id="2.60.120.650">
    <property type="entry name" value="Cupin"/>
    <property type="match status" value="1"/>
</dbReference>
<evidence type="ECO:0000256" key="3">
    <source>
        <dbReference type="RuleBase" id="RU366061"/>
    </source>
</evidence>
<comment type="function">
    <text evidence="3">Oxygenase that can act as both a histone lysine demethylase and a ribosomal histidine hydroxylase.</text>
</comment>
<dbReference type="Pfam" id="PF08007">
    <property type="entry name" value="JmjC_2"/>
    <property type="match status" value="1"/>
</dbReference>
<keyword evidence="2 3" id="KW-0408">Iron</keyword>
<dbReference type="InterPro" id="IPR039994">
    <property type="entry name" value="NO66-like"/>
</dbReference>
<dbReference type="GO" id="GO:0051864">
    <property type="term" value="F:histone H3K36 demethylase activity"/>
    <property type="evidence" value="ECO:0007669"/>
    <property type="project" value="TreeGrafter"/>
</dbReference>
<reference evidence="4 5" key="1">
    <citation type="submission" date="2016-02" db="EMBL/GenBank/DDBJ databases">
        <title>Genome analysis of coral dinoflagellate symbionts highlights evolutionary adaptations to a symbiotic lifestyle.</title>
        <authorList>
            <person name="Aranda M."/>
            <person name="Li Y."/>
            <person name="Liew Y.J."/>
            <person name="Baumgarten S."/>
            <person name="Simakov O."/>
            <person name="Wilson M."/>
            <person name="Piel J."/>
            <person name="Ashoor H."/>
            <person name="Bougouffa S."/>
            <person name="Bajic V.B."/>
            <person name="Ryu T."/>
            <person name="Ravasi T."/>
            <person name="Bayer T."/>
            <person name="Micklem G."/>
            <person name="Kim H."/>
            <person name="Bhak J."/>
            <person name="Lajeunesse T.C."/>
            <person name="Voolstra C.R."/>
        </authorList>
    </citation>
    <scope>NUCLEOTIDE SEQUENCE [LARGE SCALE GENOMIC DNA]</scope>
    <source>
        <strain evidence="4 5">CCMP2467</strain>
    </source>
</reference>
<dbReference type="EC" id="1.14.11.-" evidence="3"/>
<comment type="similarity">
    <text evidence="3">Belongs to the ROX family.</text>
</comment>
<keyword evidence="4" id="KW-0489">Methyltransferase</keyword>
<keyword evidence="1 3" id="KW-0479">Metal-binding</keyword>
<keyword evidence="3" id="KW-0560">Oxidoreductase</keyword>
<keyword evidence="3" id="KW-0223">Dioxygenase</keyword>
<evidence type="ECO:0000313" key="5">
    <source>
        <dbReference type="Proteomes" id="UP000186817"/>
    </source>
</evidence>
<protein>
    <recommendedName>
        <fullName evidence="3">Bifunctional lysine-specific demethylase and histidyl-hydroxylase</fullName>
        <ecNumber evidence="3">1.14.11.-</ecNumber>
    </recommendedName>
</protein>
<evidence type="ECO:0000256" key="2">
    <source>
        <dbReference type="ARBA" id="ARBA00023004"/>
    </source>
</evidence>
<keyword evidence="3" id="KW-0805">Transcription regulation</keyword>
<dbReference type="AlphaFoldDB" id="A0A1Q9E6H2"/>
<dbReference type="GO" id="GO:0008168">
    <property type="term" value="F:methyltransferase activity"/>
    <property type="evidence" value="ECO:0007669"/>
    <property type="project" value="UniProtKB-KW"/>
</dbReference>
<dbReference type="Pfam" id="PF02984">
    <property type="entry name" value="Cyclin_C"/>
    <property type="match status" value="1"/>
</dbReference>
<dbReference type="GO" id="GO:0005730">
    <property type="term" value="C:nucleolus"/>
    <property type="evidence" value="ECO:0007669"/>
    <property type="project" value="TreeGrafter"/>
</dbReference>
<dbReference type="GO" id="GO:0005506">
    <property type="term" value="F:iron ion binding"/>
    <property type="evidence" value="ECO:0007669"/>
    <property type="project" value="UniProtKB-UniRule"/>
</dbReference>
<dbReference type="Proteomes" id="UP000186817">
    <property type="component" value="Unassembled WGS sequence"/>
</dbReference>
<comment type="cofactor">
    <cofactor evidence="3">
        <name>Fe(2+)</name>
        <dbReference type="ChEBI" id="CHEBI:29033"/>
    </cofactor>
    <text evidence="3">Binds 1 Fe(2+) ion per subunit.</text>
</comment>
<dbReference type="PANTHER" id="PTHR13096:SF8">
    <property type="entry name" value="RIBOSOMAL OXYGENASE 1"/>
    <property type="match status" value="1"/>
</dbReference>
<name>A0A1Q9E6H2_SYMMI</name>
<dbReference type="SUPFAM" id="SSF47954">
    <property type="entry name" value="Cyclin-like"/>
    <property type="match status" value="1"/>
</dbReference>
<dbReference type="GO" id="GO:0032453">
    <property type="term" value="F:histone H3K4 demethylase activity"/>
    <property type="evidence" value="ECO:0007669"/>
    <property type="project" value="TreeGrafter"/>
</dbReference>